<name>A0A9W8PGT0_9HYPO</name>
<dbReference type="GO" id="GO:0005524">
    <property type="term" value="F:ATP binding"/>
    <property type="evidence" value="ECO:0007669"/>
    <property type="project" value="InterPro"/>
</dbReference>
<dbReference type="Gene3D" id="1.10.510.10">
    <property type="entry name" value="Transferase(Phosphotransferase) domain 1"/>
    <property type="match status" value="1"/>
</dbReference>
<keyword evidence="2" id="KW-0812">Transmembrane</keyword>
<dbReference type="EMBL" id="JAPDHF010000021">
    <property type="protein sequence ID" value="KAJ4005557.1"/>
    <property type="molecule type" value="Genomic_DNA"/>
</dbReference>
<feature type="domain" description="Protein kinase" evidence="3">
    <location>
        <begin position="300"/>
        <end position="633"/>
    </location>
</feature>
<keyword evidence="2" id="KW-1133">Transmembrane helix</keyword>
<evidence type="ECO:0000313" key="5">
    <source>
        <dbReference type="Proteomes" id="UP001152130"/>
    </source>
</evidence>
<keyword evidence="2" id="KW-0472">Membrane</keyword>
<accession>A0A9W8PGT0</accession>
<dbReference type="AlphaFoldDB" id="A0A9W8PGT0"/>
<gene>
    <name evidence="4" type="ORF">NW766_011107</name>
</gene>
<feature type="transmembrane region" description="Helical" evidence="2">
    <location>
        <begin position="195"/>
        <end position="217"/>
    </location>
</feature>
<dbReference type="InterPro" id="IPR011009">
    <property type="entry name" value="Kinase-like_dom_sf"/>
</dbReference>
<feature type="compositionally biased region" description="Polar residues" evidence="1">
    <location>
        <begin position="680"/>
        <end position="694"/>
    </location>
</feature>
<keyword evidence="5" id="KW-1185">Reference proteome</keyword>
<evidence type="ECO:0000313" key="4">
    <source>
        <dbReference type="EMBL" id="KAJ4005557.1"/>
    </source>
</evidence>
<sequence>MINLQLKSDETLSDVEGDSIDVDDGSDSLWHSSHGKMTHIEETTKMDFSDLTDTDIVLQNEHSFAVSSIFTHSDHGWDGVELSGAMAVEDDTFLQNLLASGAYQSHLHDNNLGTRTLGSTLGSTGVSRTLGGFIRDAMANSVFNREQKFLPEGAVDGLVTRDFIIWAFYKSKNHPSLTSSLQSVISFILTKTKKIFAIFVLIGLKGAALYQLMVFLFERRIYDDRLPFENSKLEEFHPSLEFEDDTKGMRVEQEDSGNETWTDDHVSDFFDQQWRFCSPTFSTSKENHDIDMQAILPFTEKHADSTAEGVFGEVMKCKIHESHLDTSGLIFPCTEYVAIKKIKVESHQGREFKISAWEKVVKTLWTMRALGERHIVNFITAFRLGEDEHYLILEWADDGNLRNLWEQFPRRLTAELVKDVFGQLLGLARALCKIHNPVDGDISDQYFRHGNLKPENILRFKDANDSAKLGTLKIGDWAVTKQHNSMTPLRTVTPPHFFGTRRYEPPEEGSIRHSKLFVSASTGKLDRRQTRLNDIWAMGCIWLEFLIWLMYGYEELKRFNRSLDQEYTGTPSFYEIGEDGNAKVHHVALQWMEHMAQDPVCEVGQTALGNLLEIIRDRLLVVKLPQKNFDPIFDLSRSPRLRRRSSHLSYASTDDSPPRGRVSLASLPQVTVAEPDSLEGSAQENPPFSYALSQSNKNSRVRAKGLWDMMDIITSDVDIADYWLSGTPRPPPRSIVSDTQEQSSNNIETGFEAELFQDLN</sequence>
<evidence type="ECO:0000259" key="3">
    <source>
        <dbReference type="PROSITE" id="PS50011"/>
    </source>
</evidence>
<dbReference type="Pfam" id="PF00069">
    <property type="entry name" value="Pkinase"/>
    <property type="match status" value="1"/>
</dbReference>
<dbReference type="CDD" id="cd00180">
    <property type="entry name" value="PKc"/>
    <property type="match status" value="1"/>
</dbReference>
<dbReference type="OrthoDB" id="4062651at2759"/>
<proteinExistence type="predicted"/>
<dbReference type="PANTHER" id="PTHR24359">
    <property type="entry name" value="SERINE/THREONINE-PROTEIN KINASE SBK1"/>
    <property type="match status" value="1"/>
</dbReference>
<dbReference type="SUPFAM" id="SSF56112">
    <property type="entry name" value="Protein kinase-like (PK-like)"/>
    <property type="match status" value="1"/>
</dbReference>
<reference evidence="4" key="1">
    <citation type="submission" date="2022-10" db="EMBL/GenBank/DDBJ databases">
        <title>Fusarium specimens isolated from Avocado Roots.</title>
        <authorList>
            <person name="Stajich J."/>
            <person name="Roper C."/>
            <person name="Heimlech-Rivalta G."/>
        </authorList>
    </citation>
    <scope>NUCLEOTIDE SEQUENCE</scope>
    <source>
        <strain evidence="4">CF00143</strain>
    </source>
</reference>
<dbReference type="Proteomes" id="UP001152130">
    <property type="component" value="Unassembled WGS sequence"/>
</dbReference>
<evidence type="ECO:0000256" key="1">
    <source>
        <dbReference type="SAM" id="MobiDB-lite"/>
    </source>
</evidence>
<organism evidence="4 5">
    <name type="scientific">Fusarium irregulare</name>
    <dbReference type="NCBI Taxonomy" id="2494466"/>
    <lineage>
        <taxon>Eukaryota</taxon>
        <taxon>Fungi</taxon>
        <taxon>Dikarya</taxon>
        <taxon>Ascomycota</taxon>
        <taxon>Pezizomycotina</taxon>
        <taxon>Sordariomycetes</taxon>
        <taxon>Hypocreomycetidae</taxon>
        <taxon>Hypocreales</taxon>
        <taxon>Nectriaceae</taxon>
        <taxon>Fusarium</taxon>
        <taxon>Fusarium incarnatum-equiseti species complex</taxon>
    </lineage>
</organism>
<protein>
    <recommendedName>
        <fullName evidence="3">Protein kinase domain-containing protein</fullName>
    </recommendedName>
</protein>
<comment type="caution">
    <text evidence="4">The sequence shown here is derived from an EMBL/GenBank/DDBJ whole genome shotgun (WGS) entry which is preliminary data.</text>
</comment>
<dbReference type="InterPro" id="IPR000719">
    <property type="entry name" value="Prot_kinase_dom"/>
</dbReference>
<dbReference type="PROSITE" id="PS50011">
    <property type="entry name" value="PROTEIN_KINASE_DOM"/>
    <property type="match status" value="1"/>
</dbReference>
<evidence type="ECO:0000256" key="2">
    <source>
        <dbReference type="SAM" id="Phobius"/>
    </source>
</evidence>
<dbReference type="PANTHER" id="PTHR24359:SF1">
    <property type="entry name" value="INHIBITOR OF NUCLEAR FACTOR KAPPA-B KINASE EPSILON SUBUNIT HOMOLOG 1-RELATED"/>
    <property type="match status" value="1"/>
</dbReference>
<dbReference type="GO" id="GO:0004674">
    <property type="term" value="F:protein serine/threonine kinase activity"/>
    <property type="evidence" value="ECO:0007669"/>
    <property type="project" value="TreeGrafter"/>
</dbReference>
<feature type="compositionally biased region" description="Polar residues" evidence="1">
    <location>
        <begin position="736"/>
        <end position="748"/>
    </location>
</feature>
<feature type="region of interest" description="Disordered" evidence="1">
    <location>
        <begin position="675"/>
        <end position="694"/>
    </location>
</feature>
<dbReference type="SMART" id="SM00220">
    <property type="entry name" value="S_TKc"/>
    <property type="match status" value="1"/>
</dbReference>
<feature type="region of interest" description="Disordered" evidence="1">
    <location>
        <begin position="728"/>
        <end position="748"/>
    </location>
</feature>
<dbReference type="Gene3D" id="3.30.200.20">
    <property type="entry name" value="Phosphorylase Kinase, domain 1"/>
    <property type="match status" value="1"/>
</dbReference>